<dbReference type="InterPro" id="IPR001647">
    <property type="entry name" value="HTH_TetR"/>
</dbReference>
<name>A0ABV5SYF7_9MICO</name>
<dbReference type="RefSeq" id="WP_344714441.1">
    <property type="nucleotide sequence ID" value="NZ_BAAAWH010000001.1"/>
</dbReference>
<keyword evidence="1 2" id="KW-0238">DNA-binding</keyword>
<organism evidence="4 5">
    <name type="scientific">Microbacterium terregens</name>
    <dbReference type="NCBI Taxonomy" id="69363"/>
    <lineage>
        <taxon>Bacteria</taxon>
        <taxon>Bacillati</taxon>
        <taxon>Actinomycetota</taxon>
        <taxon>Actinomycetes</taxon>
        <taxon>Micrococcales</taxon>
        <taxon>Microbacteriaceae</taxon>
        <taxon>Microbacterium</taxon>
    </lineage>
</organism>
<keyword evidence="5" id="KW-1185">Reference proteome</keyword>
<dbReference type="PANTHER" id="PTHR30055">
    <property type="entry name" value="HTH-TYPE TRANSCRIPTIONAL REGULATOR RUTR"/>
    <property type="match status" value="1"/>
</dbReference>
<feature type="domain" description="HTH tetR-type" evidence="3">
    <location>
        <begin position="13"/>
        <end position="73"/>
    </location>
</feature>
<dbReference type="Gene3D" id="1.10.357.10">
    <property type="entry name" value="Tetracycline Repressor, domain 2"/>
    <property type="match status" value="1"/>
</dbReference>
<dbReference type="PRINTS" id="PR00455">
    <property type="entry name" value="HTHTETR"/>
</dbReference>
<dbReference type="InterPro" id="IPR041673">
    <property type="entry name" value="TetR_C_23"/>
</dbReference>
<evidence type="ECO:0000259" key="3">
    <source>
        <dbReference type="PROSITE" id="PS50977"/>
    </source>
</evidence>
<dbReference type="Pfam" id="PF17931">
    <property type="entry name" value="TetR_C_23"/>
    <property type="match status" value="1"/>
</dbReference>
<dbReference type="Pfam" id="PF00440">
    <property type="entry name" value="TetR_N"/>
    <property type="match status" value="1"/>
</dbReference>
<dbReference type="PROSITE" id="PS50977">
    <property type="entry name" value="HTH_TETR_2"/>
    <property type="match status" value="1"/>
</dbReference>
<dbReference type="EMBL" id="JBHMBE010000002">
    <property type="protein sequence ID" value="MFB9645383.1"/>
    <property type="molecule type" value="Genomic_DNA"/>
</dbReference>
<gene>
    <name evidence="4" type="ORF">ACFFPJ_06200</name>
</gene>
<evidence type="ECO:0000313" key="5">
    <source>
        <dbReference type="Proteomes" id="UP001589611"/>
    </source>
</evidence>
<evidence type="ECO:0000313" key="4">
    <source>
        <dbReference type="EMBL" id="MFB9645383.1"/>
    </source>
</evidence>
<reference evidence="4 5" key="1">
    <citation type="submission" date="2024-09" db="EMBL/GenBank/DDBJ databases">
        <authorList>
            <person name="Sun Q."/>
            <person name="Mori K."/>
        </authorList>
    </citation>
    <scope>NUCLEOTIDE SEQUENCE [LARGE SCALE GENOMIC DNA]</scope>
    <source>
        <strain evidence="4 5">JCM 1342</strain>
    </source>
</reference>
<accession>A0ABV5SYF7</accession>
<dbReference type="PANTHER" id="PTHR30055:SF146">
    <property type="entry name" value="HTH-TYPE TRANSCRIPTIONAL DUAL REGULATOR CECR"/>
    <property type="match status" value="1"/>
</dbReference>
<dbReference type="SUPFAM" id="SSF46689">
    <property type="entry name" value="Homeodomain-like"/>
    <property type="match status" value="1"/>
</dbReference>
<dbReference type="InterPro" id="IPR009057">
    <property type="entry name" value="Homeodomain-like_sf"/>
</dbReference>
<protein>
    <submittedName>
        <fullName evidence="4">TetR family transcriptional regulator</fullName>
    </submittedName>
</protein>
<feature type="DNA-binding region" description="H-T-H motif" evidence="2">
    <location>
        <begin position="36"/>
        <end position="55"/>
    </location>
</feature>
<dbReference type="InterPro" id="IPR050109">
    <property type="entry name" value="HTH-type_TetR-like_transc_reg"/>
</dbReference>
<proteinExistence type="predicted"/>
<dbReference type="InterPro" id="IPR036271">
    <property type="entry name" value="Tet_transcr_reg_TetR-rel_C_sf"/>
</dbReference>
<evidence type="ECO:0000256" key="2">
    <source>
        <dbReference type="PROSITE-ProRule" id="PRU00335"/>
    </source>
</evidence>
<dbReference type="Proteomes" id="UP001589611">
    <property type="component" value="Unassembled WGS sequence"/>
</dbReference>
<dbReference type="SUPFAM" id="SSF48498">
    <property type="entry name" value="Tetracyclin repressor-like, C-terminal domain"/>
    <property type="match status" value="1"/>
</dbReference>
<sequence length="225" mass="24872">MFSSAKIVGGKRDRTRARIREVALRSFRERGYDATTIRLIAEEAGVSVGTTHYHFPTKNHLVQELYLDVQLAHRAAAEPLLEVTDDLVERLGAVYRTGIAQLRPYHARAPEFVSAAMSPRSPINPLSEDSGPALAIVEGLFTRAVDGASTSLRKEFRATLPRALVLAHLLLALFWVYDPTPGQARTEKLLQRGLKLLRAALPLTRVPVLRAPLRELLAVVADVRA</sequence>
<evidence type="ECO:0000256" key="1">
    <source>
        <dbReference type="ARBA" id="ARBA00023125"/>
    </source>
</evidence>
<comment type="caution">
    <text evidence="4">The sequence shown here is derived from an EMBL/GenBank/DDBJ whole genome shotgun (WGS) entry which is preliminary data.</text>
</comment>